<gene>
    <name evidence="6" type="ORF">CFK38_03315</name>
</gene>
<dbReference type="Gene3D" id="3.30.450.40">
    <property type="match status" value="1"/>
</dbReference>
<dbReference type="SUPFAM" id="SSF46785">
    <property type="entry name" value="Winged helix' DNA-binding domain"/>
    <property type="match status" value="1"/>
</dbReference>
<keyword evidence="7" id="KW-1185">Reference proteome</keyword>
<accession>A0A291GKC9</accession>
<evidence type="ECO:0000256" key="2">
    <source>
        <dbReference type="ARBA" id="ARBA00023125"/>
    </source>
</evidence>
<name>A0A291GKC9_9MICO</name>
<feature type="domain" description="HTH iclR-type" evidence="4">
    <location>
        <begin position="12"/>
        <end position="74"/>
    </location>
</feature>
<dbReference type="PANTHER" id="PTHR30136">
    <property type="entry name" value="HELIX-TURN-HELIX TRANSCRIPTIONAL REGULATOR, ICLR FAMILY"/>
    <property type="match status" value="1"/>
</dbReference>
<dbReference type="GO" id="GO:0045892">
    <property type="term" value="P:negative regulation of DNA-templated transcription"/>
    <property type="evidence" value="ECO:0007669"/>
    <property type="project" value="TreeGrafter"/>
</dbReference>
<evidence type="ECO:0000256" key="1">
    <source>
        <dbReference type="ARBA" id="ARBA00023015"/>
    </source>
</evidence>
<dbReference type="Pfam" id="PF01614">
    <property type="entry name" value="IclR_C"/>
    <property type="match status" value="1"/>
</dbReference>
<organism evidence="6 7">
    <name type="scientific">Brachybacterium vulturis</name>
    <dbReference type="NCBI Taxonomy" id="2017484"/>
    <lineage>
        <taxon>Bacteria</taxon>
        <taxon>Bacillati</taxon>
        <taxon>Actinomycetota</taxon>
        <taxon>Actinomycetes</taxon>
        <taxon>Micrococcales</taxon>
        <taxon>Dermabacteraceae</taxon>
        <taxon>Brachybacterium</taxon>
    </lineage>
</organism>
<reference evidence="7" key="1">
    <citation type="submission" date="2017-09" db="EMBL/GenBank/DDBJ databases">
        <title>Brachybacterium sp. VM2412.</title>
        <authorList>
            <person name="Tak E.J."/>
            <person name="Bae J.-W."/>
        </authorList>
    </citation>
    <scope>NUCLEOTIDE SEQUENCE [LARGE SCALE GENOMIC DNA]</scope>
    <source>
        <strain evidence="7">VM2412</strain>
    </source>
</reference>
<dbReference type="PROSITE" id="PS51077">
    <property type="entry name" value="HTH_ICLR"/>
    <property type="match status" value="1"/>
</dbReference>
<dbReference type="PROSITE" id="PS51078">
    <property type="entry name" value="ICLR_ED"/>
    <property type="match status" value="1"/>
</dbReference>
<keyword evidence="2" id="KW-0238">DNA-binding</keyword>
<feature type="domain" description="IclR-ED" evidence="5">
    <location>
        <begin position="75"/>
        <end position="260"/>
    </location>
</feature>
<dbReference type="InterPro" id="IPR036390">
    <property type="entry name" value="WH_DNA-bd_sf"/>
</dbReference>
<dbReference type="InterPro" id="IPR029016">
    <property type="entry name" value="GAF-like_dom_sf"/>
</dbReference>
<evidence type="ECO:0000259" key="5">
    <source>
        <dbReference type="PROSITE" id="PS51078"/>
    </source>
</evidence>
<dbReference type="KEGG" id="brz:CFK38_03315"/>
<protein>
    <submittedName>
        <fullName evidence="6">IclR family transcriptional regulator</fullName>
    </submittedName>
</protein>
<keyword evidence="3" id="KW-0804">Transcription</keyword>
<evidence type="ECO:0000256" key="3">
    <source>
        <dbReference type="ARBA" id="ARBA00023163"/>
    </source>
</evidence>
<dbReference type="SUPFAM" id="SSF55781">
    <property type="entry name" value="GAF domain-like"/>
    <property type="match status" value="1"/>
</dbReference>
<proteinExistence type="predicted"/>
<dbReference type="SMART" id="SM00346">
    <property type="entry name" value="HTH_ICLR"/>
    <property type="match status" value="1"/>
</dbReference>
<sequence length="270" mass="29163">MASLSDMTTPKVPAADATLRLLTFLASRRSPVPAARIAEQLGLPRSRTYDLLATLVEHGYVMHLEPERLYGLGPAAQELSGAYLRQEPLARIGRRVIEAMVDEVGESGHLAVLHGRDVLYVIEERARNRPSLVTDVGVRISAHLTASGRAILAELPPAQLRALFGTREDFTARTAVPGPESPKGLRELLTRVRAEGVAQETGEVTEELASVAAVVHDHAGWPVAAVALTFEESRTSPAERDRCTAAVRVAAEEIARRLGGRRPENPATGR</sequence>
<dbReference type="InterPro" id="IPR005471">
    <property type="entry name" value="Tscrpt_reg_IclR_N"/>
</dbReference>
<dbReference type="InterPro" id="IPR014757">
    <property type="entry name" value="Tscrpt_reg_IclR_C"/>
</dbReference>
<keyword evidence="1" id="KW-0805">Transcription regulation</keyword>
<dbReference type="Pfam" id="PF09339">
    <property type="entry name" value="HTH_IclR"/>
    <property type="match status" value="1"/>
</dbReference>
<dbReference type="GO" id="GO:0003700">
    <property type="term" value="F:DNA-binding transcription factor activity"/>
    <property type="evidence" value="ECO:0007669"/>
    <property type="project" value="TreeGrafter"/>
</dbReference>
<dbReference type="InterPro" id="IPR036388">
    <property type="entry name" value="WH-like_DNA-bd_sf"/>
</dbReference>
<dbReference type="Proteomes" id="UP000218165">
    <property type="component" value="Chromosome"/>
</dbReference>
<dbReference type="Gene3D" id="1.10.10.10">
    <property type="entry name" value="Winged helix-like DNA-binding domain superfamily/Winged helix DNA-binding domain"/>
    <property type="match status" value="1"/>
</dbReference>
<dbReference type="PANTHER" id="PTHR30136:SF24">
    <property type="entry name" value="HTH-TYPE TRANSCRIPTIONAL REPRESSOR ALLR"/>
    <property type="match status" value="1"/>
</dbReference>
<evidence type="ECO:0000313" key="6">
    <source>
        <dbReference type="EMBL" id="ATG50655.1"/>
    </source>
</evidence>
<evidence type="ECO:0000259" key="4">
    <source>
        <dbReference type="PROSITE" id="PS51077"/>
    </source>
</evidence>
<dbReference type="InterPro" id="IPR050707">
    <property type="entry name" value="HTH_MetabolicPath_Reg"/>
</dbReference>
<dbReference type="AlphaFoldDB" id="A0A291GKC9"/>
<dbReference type="EMBL" id="CP023563">
    <property type="protein sequence ID" value="ATG50655.1"/>
    <property type="molecule type" value="Genomic_DNA"/>
</dbReference>
<evidence type="ECO:0000313" key="7">
    <source>
        <dbReference type="Proteomes" id="UP000218165"/>
    </source>
</evidence>
<dbReference type="GO" id="GO:0003677">
    <property type="term" value="F:DNA binding"/>
    <property type="evidence" value="ECO:0007669"/>
    <property type="project" value="UniProtKB-KW"/>
</dbReference>